<sequence>MAMTVVTKEKNKKVPTIFLSKKPKEREVDSKSQMIDGISRLICSAKQQQTMLKVSIDGVEWSDIKFFQLAAQWPTHVKHFPVGLFGSKPA</sequence>
<dbReference type="PANTHER" id="PTHR13280">
    <property type="entry name" value="PHOSPHOFURIN ACIDIC CLUSTER SORTING PROTEIN"/>
    <property type="match status" value="1"/>
</dbReference>
<dbReference type="PANTHER" id="PTHR13280:SF16">
    <property type="entry name" value="PHOSPHOFURIN ACIDIC CLUSTER SORTING PROTEIN 1"/>
    <property type="match status" value="1"/>
</dbReference>
<dbReference type="Pfam" id="PF10254">
    <property type="entry name" value="Pacs-1"/>
    <property type="match status" value="1"/>
</dbReference>
<gene>
    <name evidence="2" type="primary">PACS1</name>
</gene>
<protein>
    <submittedName>
        <fullName evidence="2">Phosphofurin acidic cluster sorting protein 1</fullName>
    </submittedName>
</protein>
<reference evidence="2" key="3">
    <citation type="submission" date="2025-09" db="UniProtKB">
        <authorList>
            <consortium name="Ensembl"/>
        </authorList>
    </citation>
    <scope>IDENTIFICATION</scope>
</reference>
<reference evidence="2" key="2">
    <citation type="submission" date="2025-08" db="UniProtKB">
        <authorList>
            <consortium name="Ensembl"/>
        </authorList>
    </citation>
    <scope>IDENTIFICATION</scope>
</reference>
<name>A0A670JX98_PODMU</name>
<accession>A0A670JX98</accession>
<keyword evidence="3" id="KW-1185">Reference proteome</keyword>
<reference evidence="2 3" key="1">
    <citation type="journal article" date="2019" name="Proc. Natl. Acad. Sci. U.S.A.">
        <title>Regulatory changes in pterin and carotenoid genes underlie balanced color polymorphisms in the wall lizard.</title>
        <authorList>
            <person name="Andrade P."/>
            <person name="Pinho C."/>
            <person name="Perez I de Lanuza G."/>
            <person name="Afonso S."/>
            <person name="Brejcha J."/>
            <person name="Rubin C.J."/>
            <person name="Wallerman O."/>
            <person name="Pereira P."/>
            <person name="Sabatino S.J."/>
            <person name="Bellati A."/>
            <person name="Pellitteri-Rosa D."/>
            <person name="Bosakova Z."/>
            <person name="Bunikis I."/>
            <person name="Carretero M.A."/>
            <person name="Feiner N."/>
            <person name="Marsik P."/>
            <person name="Pauperio F."/>
            <person name="Salvi D."/>
            <person name="Soler L."/>
            <person name="While G.M."/>
            <person name="Uller T."/>
            <person name="Font E."/>
            <person name="Andersson L."/>
            <person name="Carneiro M."/>
        </authorList>
    </citation>
    <scope>NUCLEOTIDE SEQUENCE</scope>
</reference>
<feature type="domain" description="Phosphofurin acidic cluster sorting protein 1/2 C-terminal" evidence="1">
    <location>
        <begin position="1"/>
        <end position="87"/>
    </location>
</feature>
<dbReference type="Proteomes" id="UP000472272">
    <property type="component" value="Chromosome 16"/>
</dbReference>
<evidence type="ECO:0000313" key="3">
    <source>
        <dbReference type="Proteomes" id="UP000472272"/>
    </source>
</evidence>
<dbReference type="GO" id="GO:0044325">
    <property type="term" value="F:transmembrane transporter binding"/>
    <property type="evidence" value="ECO:0007669"/>
    <property type="project" value="TreeGrafter"/>
</dbReference>
<dbReference type="Ensembl" id="ENSPMRT00000029050.1">
    <property type="protein sequence ID" value="ENSPMRP00000027387.1"/>
    <property type="gene ID" value="ENSPMRG00000017249.1"/>
</dbReference>
<organism evidence="2 3">
    <name type="scientific">Podarcis muralis</name>
    <name type="common">Wall lizard</name>
    <name type="synonym">Lacerta muralis</name>
    <dbReference type="NCBI Taxonomy" id="64176"/>
    <lineage>
        <taxon>Eukaryota</taxon>
        <taxon>Metazoa</taxon>
        <taxon>Chordata</taxon>
        <taxon>Craniata</taxon>
        <taxon>Vertebrata</taxon>
        <taxon>Euteleostomi</taxon>
        <taxon>Lepidosauria</taxon>
        <taxon>Squamata</taxon>
        <taxon>Bifurcata</taxon>
        <taxon>Unidentata</taxon>
        <taxon>Episquamata</taxon>
        <taxon>Laterata</taxon>
        <taxon>Lacertibaenia</taxon>
        <taxon>Lacertidae</taxon>
        <taxon>Podarcis</taxon>
    </lineage>
</organism>
<proteinExistence type="predicted"/>
<dbReference type="InterPro" id="IPR019381">
    <property type="entry name" value="PACS1/2_C"/>
</dbReference>
<dbReference type="AlphaFoldDB" id="A0A670JX98"/>
<evidence type="ECO:0000259" key="1">
    <source>
        <dbReference type="Pfam" id="PF10254"/>
    </source>
</evidence>
<dbReference type="GeneTree" id="ENSGT00950000183209"/>
<evidence type="ECO:0000313" key="2">
    <source>
        <dbReference type="Ensembl" id="ENSPMRP00000027387.1"/>
    </source>
</evidence>
<dbReference type="GO" id="GO:0072659">
    <property type="term" value="P:protein localization to plasma membrane"/>
    <property type="evidence" value="ECO:0007669"/>
    <property type="project" value="TreeGrafter"/>
</dbReference>